<dbReference type="InterPro" id="IPR000917">
    <property type="entry name" value="Sulfatase_N"/>
</dbReference>
<dbReference type="AlphaFoldDB" id="A0A087BHT6"/>
<evidence type="ECO:0000256" key="7">
    <source>
        <dbReference type="SAM" id="Phobius"/>
    </source>
</evidence>
<dbReference type="eggNOG" id="COG1368">
    <property type="taxonomic scope" value="Bacteria"/>
</dbReference>
<dbReference type="EMBL" id="JGZC01000005">
    <property type="protein sequence ID" value="KFI70586.1"/>
    <property type="molecule type" value="Genomic_DNA"/>
</dbReference>
<sequence length="676" mass="75267">MENQEAEITLKSPRKPFPGWLYGILFVVFDAIGVGVLEWGVTATSRVKLSSPTIGWGFVTKMWTDLNFVAVLNLLICGIVYLILLMICNRFWVATPIYLAIAIIIAVIEHFKIVIRYEAVLPSDLSFLKSDTGNLMSFMPAGAHWVILGAAAGFLVLLGLCLYLNRIDGRHGRMFRSSDRRTGLVNASARILLVILPAGFLGAYAMQAGTVGSWANNFNLAMGDQVSMWDSVYDAQRNGPIVSFLRQLNPKVMEKPADYSEATMKKVAERYSKDADTINAKRSANLNDSTVVYILSESFSDPSRVPGLKVNKDSMPNIRKIKEHTTSGYMLSSGYGGGTANLEYMGLTGMSMANFDSSLSSPYQQLVPGQHWTPTINQLWGAPKNSIGVHPYESSMYSRATNYKKFGFSHFYTLTGPDIISHQDKLGTSPYVSDASAYESTLEELRKTKGSQFIQLITMQNHMPYHDWYPNNEFTAESTTGTPLGKNEKESIQTYQKGAAITDKETEKFLNQLDKIDKPITVVFYGDHLPGIYSTASEDENNSLALHLTDYFIWSNKASSSQGNKVENSEYTSPELLHAQAAEHMNAKVSPFIAFLTEMHGKISAMEPPVVNKIQGWQRIPEGQSLYLNASGKPMVESDFDKETQQLVDDYKLIQYDITAGSNYLKDLGFMDLPKR</sequence>
<dbReference type="PANTHER" id="PTHR47371">
    <property type="entry name" value="LIPOTEICHOIC ACID SYNTHASE"/>
    <property type="match status" value="1"/>
</dbReference>
<name>A0A087BHT6_9BIFI</name>
<protein>
    <submittedName>
        <fullName evidence="9">Arylsulfatase</fullName>
    </submittedName>
</protein>
<feature type="transmembrane region" description="Helical" evidence="7">
    <location>
        <begin position="184"/>
        <end position="206"/>
    </location>
</feature>
<keyword evidence="4 7" id="KW-0812">Transmembrane</keyword>
<keyword evidence="6 7" id="KW-0472">Membrane</keyword>
<dbReference type="InterPro" id="IPR050448">
    <property type="entry name" value="OpgB/LTA_synthase_biosynth"/>
</dbReference>
<dbReference type="SUPFAM" id="SSF53649">
    <property type="entry name" value="Alkaline phosphatase-like"/>
    <property type="match status" value="1"/>
</dbReference>
<feature type="transmembrane region" description="Helical" evidence="7">
    <location>
        <begin position="66"/>
        <end position="85"/>
    </location>
</feature>
<dbReference type="InterPro" id="IPR017850">
    <property type="entry name" value="Alkaline_phosphatase_core_sf"/>
</dbReference>
<evidence type="ECO:0000256" key="5">
    <source>
        <dbReference type="ARBA" id="ARBA00022989"/>
    </source>
</evidence>
<organism evidence="9 10">
    <name type="scientific">Bifidobacterium merycicum</name>
    <dbReference type="NCBI Taxonomy" id="78345"/>
    <lineage>
        <taxon>Bacteria</taxon>
        <taxon>Bacillati</taxon>
        <taxon>Actinomycetota</taxon>
        <taxon>Actinomycetes</taxon>
        <taxon>Bifidobacteriales</taxon>
        <taxon>Bifidobacteriaceae</taxon>
        <taxon>Bifidobacterium</taxon>
    </lineage>
</organism>
<keyword evidence="5 7" id="KW-1133">Transmembrane helix</keyword>
<feature type="domain" description="Sulfatase N-terminal" evidence="8">
    <location>
        <begin position="290"/>
        <end position="585"/>
    </location>
</feature>
<keyword evidence="10" id="KW-1185">Reference proteome</keyword>
<gene>
    <name evidence="9" type="ORF">BMERY_1874</name>
</gene>
<dbReference type="Pfam" id="PF00884">
    <property type="entry name" value="Sulfatase"/>
    <property type="match status" value="1"/>
</dbReference>
<reference evidence="9 10" key="1">
    <citation type="submission" date="2014-03" db="EMBL/GenBank/DDBJ databases">
        <title>Genomics of Bifidobacteria.</title>
        <authorList>
            <person name="Ventura M."/>
            <person name="Milani C."/>
            <person name="Lugli G.A."/>
        </authorList>
    </citation>
    <scope>NUCLEOTIDE SEQUENCE [LARGE SCALE GENOMIC DNA]</scope>
    <source>
        <strain evidence="9 10">LMG 11341</strain>
    </source>
</reference>
<dbReference type="GO" id="GO:0005886">
    <property type="term" value="C:plasma membrane"/>
    <property type="evidence" value="ECO:0007669"/>
    <property type="project" value="UniProtKB-SubCell"/>
</dbReference>
<evidence type="ECO:0000313" key="10">
    <source>
        <dbReference type="Proteomes" id="UP000029060"/>
    </source>
</evidence>
<proteinExistence type="predicted"/>
<dbReference type="OrthoDB" id="5363296at2"/>
<evidence type="ECO:0000256" key="6">
    <source>
        <dbReference type="ARBA" id="ARBA00023136"/>
    </source>
</evidence>
<dbReference type="CDD" id="cd16015">
    <property type="entry name" value="LTA_synthase"/>
    <property type="match status" value="1"/>
</dbReference>
<feature type="transmembrane region" description="Helical" evidence="7">
    <location>
        <begin position="143"/>
        <end position="164"/>
    </location>
</feature>
<evidence type="ECO:0000259" key="8">
    <source>
        <dbReference type="Pfam" id="PF00884"/>
    </source>
</evidence>
<feature type="transmembrane region" description="Helical" evidence="7">
    <location>
        <begin position="97"/>
        <end position="115"/>
    </location>
</feature>
<dbReference type="Proteomes" id="UP000029060">
    <property type="component" value="Unassembled WGS sequence"/>
</dbReference>
<evidence type="ECO:0000313" key="9">
    <source>
        <dbReference type="EMBL" id="KFI70586.1"/>
    </source>
</evidence>
<evidence type="ECO:0000256" key="2">
    <source>
        <dbReference type="ARBA" id="ARBA00004936"/>
    </source>
</evidence>
<feature type="transmembrane region" description="Helical" evidence="7">
    <location>
        <begin position="20"/>
        <end position="41"/>
    </location>
</feature>
<evidence type="ECO:0000256" key="4">
    <source>
        <dbReference type="ARBA" id="ARBA00022692"/>
    </source>
</evidence>
<dbReference type="RefSeq" id="WP_034249650.1">
    <property type="nucleotide sequence ID" value="NZ_JGZC01000005.1"/>
</dbReference>
<comment type="subcellular location">
    <subcellularLocation>
        <location evidence="1">Cell membrane</location>
        <topology evidence="1">Multi-pass membrane protein</topology>
    </subcellularLocation>
</comment>
<comment type="caution">
    <text evidence="9">The sequence shown here is derived from an EMBL/GenBank/DDBJ whole genome shotgun (WGS) entry which is preliminary data.</text>
</comment>
<dbReference type="PANTHER" id="PTHR47371:SF3">
    <property type="entry name" value="PHOSPHOGLYCEROL TRANSFERASE I"/>
    <property type="match status" value="1"/>
</dbReference>
<dbReference type="STRING" id="78345.BMERY_1874"/>
<dbReference type="Gene3D" id="3.40.720.10">
    <property type="entry name" value="Alkaline Phosphatase, subunit A"/>
    <property type="match status" value="1"/>
</dbReference>
<evidence type="ECO:0000256" key="3">
    <source>
        <dbReference type="ARBA" id="ARBA00022475"/>
    </source>
</evidence>
<keyword evidence="3" id="KW-1003">Cell membrane</keyword>
<accession>A0A087BHT6</accession>
<evidence type="ECO:0000256" key="1">
    <source>
        <dbReference type="ARBA" id="ARBA00004651"/>
    </source>
</evidence>
<comment type="pathway">
    <text evidence="2">Cell wall biogenesis; lipoteichoic acid biosynthesis.</text>
</comment>